<dbReference type="InterPro" id="IPR014600">
    <property type="entry name" value="UCP035905_mem"/>
</dbReference>
<feature type="transmembrane region" description="Helical" evidence="1">
    <location>
        <begin position="748"/>
        <end position="768"/>
    </location>
</feature>
<feature type="transmembrane region" description="Helical" evidence="1">
    <location>
        <begin position="788"/>
        <end position="806"/>
    </location>
</feature>
<dbReference type="Proteomes" id="UP000017820">
    <property type="component" value="Unassembled WGS sequence"/>
</dbReference>
<feature type="transmembrane region" description="Helical" evidence="1">
    <location>
        <begin position="620"/>
        <end position="642"/>
    </location>
</feature>
<feature type="transmembrane region" description="Helical" evidence="1">
    <location>
        <begin position="182"/>
        <end position="203"/>
    </location>
</feature>
<feature type="transmembrane region" description="Helical" evidence="1">
    <location>
        <begin position="374"/>
        <end position="391"/>
    </location>
</feature>
<dbReference type="PANTHER" id="PTHR38434:SF1">
    <property type="entry name" value="BLL2549 PROTEIN"/>
    <property type="match status" value="1"/>
</dbReference>
<sequence length="876" mass="97102">MDTELFSFAFNLFLFIGVVIALKDRGQIKELMKKVTHLQKIIDFQTTQIDKLKQALHESSSAPPSTVQQTTQIESTKPDTVQVQIGGVDQSQLSKPAKPTVKNQFTLPEFNLDTLLKGNGIFWLGALILSIGGVFLANYSIEAGLLPPGVRVILGALFGCALVAGAEVLNRFKTKLNVNTPYISAALASGGVITCFAMVLVSFNHYDFIPANLAFVFLAIIALGATYLALRFGPVLAGIGIIGAYAVPALVSTGSNNVGALLLYVSFVSLSAVWVADYVKQKWVWWQSFVGNSIWFIGAIFFADKNDFAVVLLFTVASLYLYVLSHLLGWRLNLGMHTPLSIKALLMPRREQVATLITLFLFAMYLTINPAFSHLTIAALVVAVIAIGAAYKHSALDTWPYLALFFALYMFSLMTDKIEYDNILYPFTGKYLFVQLAVILGVAFSVVMVKRDTQRVAYLLLLVLVPLSLFGVSYIELPLQSDAILYPLWAFELLLIAAAASLTAMKSPIPLQRVTYLILANTMLTLCFTMLLSASTLTLAIAAQVASMSYLSWKYKVEIPDWLYKAALLVVVTRLSVSPWIADYKNEAILGVHWTLIVYPITLGLVWFAAKYNPAKSLNAWFTGVFIHLCALLVTTETSYFLIGDYPNFAHLSYQEATVLSLNWLILAGVYFWRSQLKTSLQKLYVVGGAVLLAGSALIHLNISLFESPYFIAEHIGSGVVNWLWLQWLTPALCLYGFIHFKLIAKQFYRVVYVIMALLGFMFINGEIRTLFGDGFIYWQQGMSETELYTYSIVWLLISTATIFVAQHLGHKQLTSIGFIGLAMVILKAFMIDMSNLEGLLRALSFIGLGLCLVGVGWLFQKMQRKPSLSTQSKEA</sequence>
<feature type="transmembrane region" description="Helical" evidence="1">
    <location>
        <begin position="431"/>
        <end position="449"/>
    </location>
</feature>
<keyword evidence="1" id="KW-0812">Transmembrane</keyword>
<comment type="caution">
    <text evidence="2">The sequence shown here is derived from an EMBL/GenBank/DDBJ whole genome shotgun (WGS) entry which is preliminary data.</text>
</comment>
<feature type="transmembrane region" description="Helical" evidence="1">
    <location>
        <begin position="308"/>
        <end position="330"/>
    </location>
</feature>
<gene>
    <name evidence="2" type="ORF">PL2TA16_01480</name>
</gene>
<dbReference type="InterPro" id="IPR019286">
    <property type="entry name" value="DUF2339_TM"/>
</dbReference>
<dbReference type="EMBL" id="AUSV01000133">
    <property type="protein sequence ID" value="ESP91088.1"/>
    <property type="molecule type" value="Genomic_DNA"/>
</dbReference>
<evidence type="ECO:0000313" key="3">
    <source>
        <dbReference type="Proteomes" id="UP000017820"/>
    </source>
</evidence>
<feature type="transmembrane region" description="Helical" evidence="1">
    <location>
        <begin position="654"/>
        <end position="672"/>
    </location>
</feature>
<proteinExistence type="predicted"/>
<feature type="transmembrane region" description="Helical" evidence="1">
    <location>
        <begin position="153"/>
        <end position="170"/>
    </location>
</feature>
<dbReference type="AlphaFoldDB" id="V4HMU0"/>
<feature type="transmembrane region" description="Helical" evidence="1">
    <location>
        <begin position="483"/>
        <end position="502"/>
    </location>
</feature>
<dbReference type="PATRIC" id="fig|1353533.3.peg.4903"/>
<dbReference type="PANTHER" id="PTHR38434">
    <property type="entry name" value="BLL2549 PROTEIN"/>
    <property type="match status" value="1"/>
</dbReference>
<feature type="transmembrane region" description="Helical" evidence="1">
    <location>
        <begin position="6"/>
        <end position="22"/>
    </location>
</feature>
<feature type="transmembrane region" description="Helical" evidence="1">
    <location>
        <begin position="456"/>
        <end position="477"/>
    </location>
</feature>
<feature type="transmembrane region" description="Helical" evidence="1">
    <location>
        <begin position="283"/>
        <end position="302"/>
    </location>
</feature>
<feature type="transmembrane region" description="Helical" evidence="1">
    <location>
        <begin position="209"/>
        <end position="228"/>
    </location>
</feature>
<dbReference type="Pfam" id="PF10101">
    <property type="entry name" value="DUF2339"/>
    <property type="match status" value="1"/>
</dbReference>
<keyword evidence="1" id="KW-0472">Membrane</keyword>
<feature type="transmembrane region" description="Helical" evidence="1">
    <location>
        <begin position="121"/>
        <end position="141"/>
    </location>
</feature>
<feature type="transmembrane region" description="Helical" evidence="1">
    <location>
        <begin position="723"/>
        <end position="741"/>
    </location>
</feature>
<keyword evidence="1" id="KW-1133">Transmembrane helix</keyword>
<name>V4HMU0_PSEL2</name>
<evidence type="ECO:0000256" key="1">
    <source>
        <dbReference type="SAM" id="Phobius"/>
    </source>
</evidence>
<feature type="transmembrane region" description="Helical" evidence="1">
    <location>
        <begin position="684"/>
        <end position="703"/>
    </location>
</feature>
<feature type="transmembrane region" description="Helical" evidence="1">
    <location>
        <begin position="258"/>
        <end position="276"/>
    </location>
</feature>
<accession>V4HMU0</accession>
<dbReference type="PIRSF" id="PIRSF035905">
    <property type="entry name" value="UCP035905_mp"/>
    <property type="match status" value="1"/>
</dbReference>
<organism evidence="2 3">
    <name type="scientific">Pseudoalteromonas luteoviolacea (strain 2ta16)</name>
    <dbReference type="NCBI Taxonomy" id="1353533"/>
    <lineage>
        <taxon>Bacteria</taxon>
        <taxon>Pseudomonadati</taxon>
        <taxon>Pseudomonadota</taxon>
        <taxon>Gammaproteobacteria</taxon>
        <taxon>Alteromonadales</taxon>
        <taxon>Pseudoalteromonadaceae</taxon>
        <taxon>Pseudoalteromonas</taxon>
    </lineage>
</organism>
<feature type="transmembrane region" description="Helical" evidence="1">
    <location>
        <begin position="398"/>
        <end position="415"/>
    </location>
</feature>
<feature type="transmembrane region" description="Helical" evidence="1">
    <location>
        <begin position="588"/>
        <end position="608"/>
    </location>
</feature>
<reference evidence="2 3" key="1">
    <citation type="submission" date="2013-07" db="EMBL/GenBank/DDBJ databases">
        <title>Draft genome sequence of Pseudoalteromonas luteoviolacea 2ta16.</title>
        <authorList>
            <person name="Allen E.E."/>
            <person name="Azam F."/>
            <person name="Podell S."/>
        </authorList>
    </citation>
    <scope>NUCLEOTIDE SEQUENCE [LARGE SCALE GENOMIC DNA]</scope>
    <source>
        <strain evidence="2 3">2ta16</strain>
    </source>
</reference>
<feature type="transmembrane region" description="Helical" evidence="1">
    <location>
        <begin position="351"/>
        <end position="368"/>
    </location>
</feature>
<feature type="transmembrane region" description="Helical" evidence="1">
    <location>
        <begin position="813"/>
        <end position="831"/>
    </location>
</feature>
<feature type="transmembrane region" description="Helical" evidence="1">
    <location>
        <begin position="235"/>
        <end position="252"/>
    </location>
</feature>
<feature type="transmembrane region" description="Helical" evidence="1">
    <location>
        <begin position="843"/>
        <end position="860"/>
    </location>
</feature>
<protein>
    <submittedName>
        <fullName evidence="2">Putative membrane protein</fullName>
    </submittedName>
</protein>
<dbReference type="RefSeq" id="WP_023401734.1">
    <property type="nucleotide sequence ID" value="NZ_AUSV01000133.1"/>
</dbReference>
<evidence type="ECO:0000313" key="2">
    <source>
        <dbReference type="EMBL" id="ESP91088.1"/>
    </source>
</evidence>